<organism evidence="1 2">
    <name type="scientific">Fusobacterium vincentii 4_1_13</name>
    <dbReference type="NCBI Taxonomy" id="469606"/>
    <lineage>
        <taxon>Bacteria</taxon>
        <taxon>Fusobacteriati</taxon>
        <taxon>Fusobacteriota</taxon>
        <taxon>Fusobacteriia</taxon>
        <taxon>Fusobacteriales</taxon>
        <taxon>Fusobacteriaceae</taxon>
        <taxon>Fusobacterium</taxon>
    </lineage>
</organism>
<dbReference type="InterPro" id="IPR005564">
    <property type="entry name" value="Major_capsid_GpE"/>
</dbReference>
<dbReference type="Proteomes" id="UP000004925">
    <property type="component" value="Unassembled WGS sequence"/>
</dbReference>
<dbReference type="Pfam" id="PF03864">
    <property type="entry name" value="Phage_cap_E"/>
    <property type="match status" value="1"/>
</dbReference>
<gene>
    <name evidence="1" type="ORF">FSCG_00696</name>
</gene>
<dbReference type="Gene3D" id="3.15.30.10">
    <property type="entry name" value="putative capsid protein of prophage domain like"/>
    <property type="match status" value="1"/>
</dbReference>
<evidence type="ECO:0000313" key="1">
    <source>
        <dbReference type="EMBL" id="EEO39983.1"/>
    </source>
</evidence>
<dbReference type="Gene3D" id="3.30.1930.10">
    <property type="entry name" value="capsid protein of prophage domain"/>
    <property type="match status" value="1"/>
</dbReference>
<dbReference type="eggNOG" id="ENOG502Z8WK">
    <property type="taxonomic scope" value="Bacteria"/>
</dbReference>
<dbReference type="EMBL" id="ACDE02000019">
    <property type="protein sequence ID" value="EEO39983.1"/>
    <property type="molecule type" value="Genomic_DNA"/>
</dbReference>
<dbReference type="RefSeq" id="WP_008802809.1">
    <property type="nucleotide sequence ID" value="NZ_KQ235737.1"/>
</dbReference>
<dbReference type="AlphaFoldDB" id="A0A0M1VTS8"/>
<evidence type="ECO:0008006" key="3">
    <source>
        <dbReference type="Google" id="ProtNLM"/>
    </source>
</evidence>
<sequence length="335" mass="37137">MPGLYTPVTIKKVRQNLDVKRDFLTGLFFEKSSKSLTPIIILEYTKAGEAVAPFLTPMEAGRPVYSRTKKSNVINAPSIGPEYSLTEKDLFERPAGASIEEFNPAIETGKRIGEILGDQENYIKNRIELMVSQFLTTGIVKSGDKEIEYEVNYELGNKVTLASGKKWTDTGVNQLSSLDSIIQKAEENGYKTENIVLGLKAADLLVNSEAFKKAVSQDLQSEFVKKAVRTYPGIIWIGTYKKFGVELFSYSRKVTDTDGKSIQLMPTNMVIGGPAAGEVIYAPIVFMGNGFIHMTERYSNLDTTNPKAAKITTESRPVLQPCDVDAYFSYVVCDE</sequence>
<evidence type="ECO:0000313" key="2">
    <source>
        <dbReference type="Proteomes" id="UP000004925"/>
    </source>
</evidence>
<name>A0A0M1VTS8_FUSVC</name>
<comment type="caution">
    <text evidence="1">The sequence shown here is derived from an EMBL/GenBank/DDBJ whole genome shotgun (WGS) entry which is preliminary data.</text>
</comment>
<proteinExistence type="predicted"/>
<reference evidence="1 2" key="1">
    <citation type="submission" date="2011-10" db="EMBL/GenBank/DDBJ databases">
        <title>The Genome Sequence of Fusobacterium sp. 4_1_13.</title>
        <authorList>
            <consortium name="The Broad Institute Genome Sequencing Platform"/>
            <person name="Earl A."/>
            <person name="Ward D."/>
            <person name="Feldgarden M."/>
            <person name="Gevers D."/>
            <person name="Strauss J."/>
            <person name="Ambrose C."/>
            <person name="Allen-Vercoe E."/>
            <person name="Young S.K."/>
            <person name="Zeng Q."/>
            <person name="Gargeya S."/>
            <person name="Fitzgerald M."/>
            <person name="Haas B."/>
            <person name="Abouelleil A."/>
            <person name="Alvarado L."/>
            <person name="Arachchi H.M."/>
            <person name="Berlin A."/>
            <person name="Brown A."/>
            <person name="Chapman S.B."/>
            <person name="Chen Z."/>
            <person name="Dunbar C."/>
            <person name="Freedman E."/>
            <person name="Gearin G."/>
            <person name="Goldberg J."/>
            <person name="Griggs A."/>
            <person name="Gujja S."/>
            <person name="Heiman D."/>
            <person name="Howarth C."/>
            <person name="Larson L."/>
            <person name="Lui A."/>
            <person name="MacDonald P.J."/>
            <person name="Montmayeur A."/>
            <person name="Murphy C."/>
            <person name="Neiman D."/>
            <person name="Pearson M."/>
            <person name="Priest M."/>
            <person name="Roberts A."/>
            <person name="Saif S."/>
            <person name="Shea T."/>
            <person name="Shenoy N."/>
            <person name="Sisk P."/>
            <person name="Stolte C."/>
            <person name="Sykes S."/>
            <person name="Wortman J."/>
            <person name="Nusbaum C."/>
            <person name="Birren B."/>
        </authorList>
    </citation>
    <scope>NUCLEOTIDE SEQUENCE [LARGE SCALE GENOMIC DNA]</scope>
    <source>
        <strain evidence="1 2">4_1_13</strain>
    </source>
</reference>
<dbReference type="HOGENOM" id="CLU_065950_0_1_0"/>
<accession>A0A0M1VTS8</accession>
<protein>
    <recommendedName>
        <fullName evidence="3">Major capsid protein E</fullName>
    </recommendedName>
</protein>